<proteinExistence type="inferred from homology"/>
<dbReference type="PANTHER" id="PTHR47271">
    <property type="entry name" value="ARGININE DEIMINASE"/>
    <property type="match status" value="1"/>
</dbReference>
<dbReference type="Gene3D" id="1.10.3930.10">
    <property type="entry name" value="Arginine deiminase"/>
    <property type="match status" value="1"/>
</dbReference>
<evidence type="ECO:0000256" key="3">
    <source>
        <dbReference type="HAMAP-Rule" id="MF_00242"/>
    </source>
</evidence>
<feature type="active site" description="Amidino-cysteine intermediate" evidence="3">
    <location>
        <position position="411"/>
    </location>
</feature>
<comment type="pathway">
    <text evidence="3">Amino-acid degradation; L-arginine degradation via ADI pathway; carbamoyl phosphate from L-arginine: step 1/2.</text>
</comment>
<dbReference type="PANTHER" id="PTHR47271:SF2">
    <property type="entry name" value="ARGININE DEIMINASE"/>
    <property type="match status" value="1"/>
</dbReference>
<organism evidence="4 5">
    <name type="scientific">Nocardioides abyssi</name>
    <dbReference type="NCBI Taxonomy" id="3058370"/>
    <lineage>
        <taxon>Bacteria</taxon>
        <taxon>Bacillati</taxon>
        <taxon>Actinomycetota</taxon>
        <taxon>Actinomycetes</taxon>
        <taxon>Propionibacteriales</taxon>
        <taxon>Nocardioidaceae</taxon>
        <taxon>Nocardioides</taxon>
    </lineage>
</organism>
<dbReference type="NCBIfam" id="NF002381">
    <property type="entry name" value="PRK01388.1"/>
    <property type="match status" value="1"/>
</dbReference>
<dbReference type="Pfam" id="PF02274">
    <property type="entry name" value="ADI"/>
    <property type="match status" value="1"/>
</dbReference>
<dbReference type="Proteomes" id="UP001168537">
    <property type="component" value="Unassembled WGS sequence"/>
</dbReference>
<dbReference type="InterPro" id="IPR003876">
    <property type="entry name" value="Arg_deiminase"/>
</dbReference>
<keyword evidence="2 3" id="KW-0378">Hydrolase</keyword>
<keyword evidence="5" id="KW-1185">Reference proteome</keyword>
<dbReference type="PIRSF" id="PIRSF006356">
    <property type="entry name" value="Arg_deiminase"/>
    <property type="match status" value="1"/>
</dbReference>
<dbReference type="RefSeq" id="WP_300960180.1">
    <property type="nucleotide sequence ID" value="NZ_JAUHJR010000002.1"/>
</dbReference>
<dbReference type="HAMAP" id="MF_00242">
    <property type="entry name" value="Arg_deiminase"/>
    <property type="match status" value="1"/>
</dbReference>
<sequence length="423" mass="45998">MTEPVADPAAPPAATYGADSEVGRLRTVVLHRPGPELKRLTPRNNDKLLFDGIPWVARAQEEHDAFAEALRDRDVEVLYLTQLLTETLEQESARNHAINAALTGLHLGDTMRGYLAGFLRDASPAELTEYLTAGIRNDEVRGGFGLVTSLLASDDFLVDPLPNLLFTRDSSVWVRDRVAITSLSMPARKRETQLTELIYTEHPRFRGTRRIHGWHSEHVEGGDVLLLAPGVIAVGVGERTTPAGVERFARQVFHADLAHTVLAVPIAQERATMHLDTVCTMVDVDKIVMYPNVADSLTAYAVTLDDAGTSRTERGDAGDLSLRVAEAEPFLAAAARAMGIDALHQIDTGLDPVTAEREQWDDGNNTLALAPRVAVAYERNVETNDRLEAAGIEVVRIAGSELGSGRGGPRCMSCPVTRDPLPV</sequence>
<comment type="caution">
    <text evidence="4">The sequence shown here is derived from an EMBL/GenBank/DDBJ whole genome shotgun (WGS) entry which is preliminary data.</text>
</comment>
<name>A0ABT8ET03_9ACTN</name>
<keyword evidence="3" id="KW-0963">Cytoplasm</keyword>
<evidence type="ECO:0000313" key="4">
    <source>
        <dbReference type="EMBL" id="MDN4161287.1"/>
    </source>
</evidence>
<accession>A0ABT8ET03</accession>
<dbReference type="Gene3D" id="3.75.10.10">
    <property type="entry name" value="L-arginine/glycine Amidinotransferase, Chain A"/>
    <property type="match status" value="1"/>
</dbReference>
<evidence type="ECO:0000256" key="2">
    <source>
        <dbReference type="ARBA" id="ARBA00022801"/>
    </source>
</evidence>
<comment type="catalytic activity">
    <reaction evidence="3">
        <text>L-arginine + H2O = L-citrulline + NH4(+)</text>
        <dbReference type="Rhea" id="RHEA:19597"/>
        <dbReference type="ChEBI" id="CHEBI:15377"/>
        <dbReference type="ChEBI" id="CHEBI:28938"/>
        <dbReference type="ChEBI" id="CHEBI:32682"/>
        <dbReference type="ChEBI" id="CHEBI:57743"/>
        <dbReference type="EC" id="3.5.3.6"/>
    </reaction>
</comment>
<dbReference type="EC" id="3.5.3.6" evidence="3"/>
<reference evidence="4" key="1">
    <citation type="submission" date="2023-06" db="EMBL/GenBank/DDBJ databases">
        <title>Draft genome sequence of Nocardioides sp. SOB72.</title>
        <authorList>
            <person name="Zhang G."/>
        </authorList>
    </citation>
    <scope>NUCLEOTIDE SEQUENCE</scope>
    <source>
        <strain evidence="4">SOB72</strain>
    </source>
</reference>
<comment type="similarity">
    <text evidence="1 3">Belongs to the arginine deiminase family.</text>
</comment>
<protein>
    <recommendedName>
        <fullName evidence="3">Arginine deiminase</fullName>
        <shortName evidence="3">ADI</shortName>
        <ecNumber evidence="3">3.5.3.6</ecNumber>
    </recommendedName>
    <alternativeName>
        <fullName evidence="3">Arginine dihydrolase</fullName>
        <shortName evidence="3">AD</shortName>
    </alternativeName>
</protein>
<evidence type="ECO:0000313" key="5">
    <source>
        <dbReference type="Proteomes" id="UP001168537"/>
    </source>
</evidence>
<comment type="subcellular location">
    <subcellularLocation>
        <location evidence="3">Cytoplasm</location>
    </subcellularLocation>
</comment>
<dbReference type="GO" id="GO:0016990">
    <property type="term" value="F:arginine deiminase activity"/>
    <property type="evidence" value="ECO:0007669"/>
    <property type="project" value="UniProtKB-EC"/>
</dbReference>
<dbReference type="PRINTS" id="PR01466">
    <property type="entry name" value="ARGDEIMINASE"/>
</dbReference>
<evidence type="ECO:0000256" key="1">
    <source>
        <dbReference type="ARBA" id="ARBA00010206"/>
    </source>
</evidence>
<keyword evidence="3" id="KW-0056">Arginine metabolism</keyword>
<dbReference type="EMBL" id="JAUHJR010000002">
    <property type="protein sequence ID" value="MDN4161287.1"/>
    <property type="molecule type" value="Genomic_DNA"/>
</dbReference>
<dbReference type="SUPFAM" id="SSF55909">
    <property type="entry name" value="Pentein"/>
    <property type="match status" value="1"/>
</dbReference>
<gene>
    <name evidence="3" type="primary">arcA</name>
    <name evidence="4" type="ORF">QWY29_07960</name>
</gene>